<proteinExistence type="predicted"/>
<sequence length="288" mass="33143">MDKDEPRLEGRETSRFEDVDQPMSEGRRTSRFEDVDEPRSEGRRASRFEDVDEPGSEGRRVSRFEDVDELGSEGRRASRFEDVNEPGSEGRRASRFEDVSEPRSKGRGASRFGDGVEPRSEDGRRKKEETSPRGRAVTNVDRPRKRRRRERCAIYGRRAVDCMLHGIDDRAIRVGAQAAQFSEPEQVLKYFRAVKVGQSRESFESNARNKNDRKSSTNPPNRIFTPKTGAVNSNIRYVVEDTPMTRKNKRRYEAVIAIDKMQPWLTFSRDLDSGDDRDDCNSENGLEE</sequence>
<feature type="compositionally biased region" description="Basic and acidic residues" evidence="1">
    <location>
        <begin position="25"/>
        <end position="49"/>
    </location>
</feature>
<evidence type="ECO:0000256" key="1">
    <source>
        <dbReference type="SAM" id="MobiDB-lite"/>
    </source>
</evidence>
<accession>A0A8J2QW94</accession>
<dbReference type="EMBL" id="CAKASE010000066">
    <property type="protein sequence ID" value="CAG9570555.1"/>
    <property type="molecule type" value="Genomic_DNA"/>
</dbReference>
<dbReference type="Proteomes" id="UP000789524">
    <property type="component" value="Unassembled WGS sequence"/>
</dbReference>
<name>A0A8J2QW94_9NEOP</name>
<organism evidence="2 3">
    <name type="scientific">Danaus chrysippus</name>
    <name type="common">African queen</name>
    <dbReference type="NCBI Taxonomy" id="151541"/>
    <lineage>
        <taxon>Eukaryota</taxon>
        <taxon>Metazoa</taxon>
        <taxon>Ecdysozoa</taxon>
        <taxon>Arthropoda</taxon>
        <taxon>Hexapoda</taxon>
        <taxon>Insecta</taxon>
        <taxon>Pterygota</taxon>
        <taxon>Neoptera</taxon>
        <taxon>Endopterygota</taxon>
        <taxon>Lepidoptera</taxon>
        <taxon>Glossata</taxon>
        <taxon>Ditrysia</taxon>
        <taxon>Papilionoidea</taxon>
        <taxon>Nymphalidae</taxon>
        <taxon>Danainae</taxon>
        <taxon>Danaini</taxon>
        <taxon>Danaina</taxon>
        <taxon>Danaus</taxon>
        <taxon>Anosia</taxon>
    </lineage>
</organism>
<feature type="compositionally biased region" description="Basic and acidic residues" evidence="1">
    <location>
        <begin position="114"/>
        <end position="132"/>
    </location>
</feature>
<keyword evidence="3" id="KW-1185">Reference proteome</keyword>
<feature type="region of interest" description="Disordered" evidence="1">
    <location>
        <begin position="199"/>
        <end position="228"/>
    </location>
</feature>
<evidence type="ECO:0000313" key="3">
    <source>
        <dbReference type="Proteomes" id="UP000789524"/>
    </source>
</evidence>
<evidence type="ECO:0000313" key="2">
    <source>
        <dbReference type="EMBL" id="CAG9570555.1"/>
    </source>
</evidence>
<reference evidence="2" key="1">
    <citation type="submission" date="2021-09" db="EMBL/GenBank/DDBJ databases">
        <authorList>
            <person name="Martin H S."/>
        </authorList>
    </citation>
    <scope>NUCLEOTIDE SEQUENCE</scope>
</reference>
<comment type="caution">
    <text evidence="2">The sequence shown here is derived from an EMBL/GenBank/DDBJ whole genome shotgun (WGS) entry which is preliminary data.</text>
</comment>
<protein>
    <submittedName>
        <fullName evidence="2">(African queen) hypothetical protein</fullName>
    </submittedName>
</protein>
<dbReference type="OrthoDB" id="8026949at2759"/>
<feature type="compositionally biased region" description="Basic and acidic residues" evidence="1">
    <location>
        <begin position="1"/>
        <end position="18"/>
    </location>
</feature>
<feature type="region of interest" description="Disordered" evidence="1">
    <location>
        <begin position="268"/>
        <end position="288"/>
    </location>
</feature>
<feature type="compositionally biased region" description="Basic and acidic residues" evidence="1">
    <location>
        <begin position="72"/>
        <end position="104"/>
    </location>
</feature>
<feature type="region of interest" description="Disordered" evidence="1">
    <location>
        <begin position="1"/>
        <end position="146"/>
    </location>
</feature>
<feature type="compositionally biased region" description="Basic and acidic residues" evidence="1">
    <location>
        <begin position="201"/>
        <end position="215"/>
    </location>
</feature>
<feature type="compositionally biased region" description="Basic and acidic residues" evidence="1">
    <location>
        <begin position="56"/>
        <end position="65"/>
    </location>
</feature>
<gene>
    <name evidence="2" type="ORF">DCHRY22_LOCUS9267</name>
</gene>
<dbReference type="AlphaFoldDB" id="A0A8J2QW94"/>